<evidence type="ECO:0000256" key="3">
    <source>
        <dbReference type="ARBA" id="ARBA00022679"/>
    </source>
</evidence>
<dbReference type="PANTHER" id="PTHR47989:SF8">
    <property type="entry name" value="INACTIVE PROTEIN KINASE SELMODRAFT_444075-LIKE"/>
    <property type="match status" value="1"/>
</dbReference>
<evidence type="ECO:0000259" key="10">
    <source>
        <dbReference type="PROSITE" id="PS50011"/>
    </source>
</evidence>
<keyword evidence="6" id="KW-0067">ATP-binding</keyword>
<keyword evidence="3" id="KW-0808">Transferase</keyword>
<accession>A0A2U1LCT3</accession>
<sequence>MGKAEKVVVAVKASKEIRKTALVWALTHVVQPGHCVTLLVVSSSQSHGRKLWGFPRFTGDCASVPRKLNSGTSSDPKVDITDSCSQMILQLHDVYDPNKVNVKIKLVSGSPCGVVAAEAKKLHASWVVLDRNLKHEKKPCMEDLQCSVVVMKKSKPEYLRVSFVESAKNGTITNRPSVSETEKTSGKQEHNKSNKKNKESSQVSVKKPVATPTSSPELFTTTEPGTSSVSSSDTSQKKELFIKKKIRDLDESSSDSENENLSSSSCSLRFQPSIVDIVTSSYHLSQYGLYDKFSRLDHETNTKYHGSVRDVISFSKNTPSGPPPLCSICLNKAPTVGKPPRWFTFADLELATGGFSRANFLAEGGFGSVHRGVLNDGQVVAVKQHKLASTQGDQEFCSEVEVLSCAQHRNVVMLIGFCVEDGRRLLVYEYICNRSLDYHLYGRHKDTLEWSARLKIAVGAARGLRYLHEECRVGCIVHRDVRPNNILITHDFEPMVGDFGLARWQPDGDKGEATRVIGTFGYLAPEYAESGQITEKADVYSFGVVLVELVTGRKAVDLNRPKGQQSLTEWVSFGFEYILIFWLWFKFFFCKGLNKRIKLNRRVRYLNGSTFKHNQRHKTSTVNYLWQERNGRLFRHEENETLYNVIVASSGKMTSFQVKNSAAIKDVADKWNVKFVAGHEPFCVERCLEKGNVVLVSLGVECYVLVDSCSILDRTDAVTPLMPKHEIDSVKARNDPRLNEPEPCITGSLDAQYQMLLAHPCVKIHALLSD</sequence>
<dbReference type="SMART" id="SM00219">
    <property type="entry name" value="TyrKc"/>
    <property type="match status" value="1"/>
</dbReference>
<gene>
    <name evidence="11" type="ORF">CTI12_AA505060</name>
</gene>
<dbReference type="PANTHER" id="PTHR47989">
    <property type="entry name" value="OS01G0750732 PROTEIN"/>
    <property type="match status" value="1"/>
</dbReference>
<comment type="catalytic activity">
    <reaction evidence="7">
        <text>L-threonyl-[protein] + ATP = O-phospho-L-threonyl-[protein] + ADP + H(+)</text>
        <dbReference type="Rhea" id="RHEA:46608"/>
        <dbReference type="Rhea" id="RHEA-COMP:11060"/>
        <dbReference type="Rhea" id="RHEA-COMP:11605"/>
        <dbReference type="ChEBI" id="CHEBI:15378"/>
        <dbReference type="ChEBI" id="CHEBI:30013"/>
        <dbReference type="ChEBI" id="CHEBI:30616"/>
        <dbReference type="ChEBI" id="CHEBI:61977"/>
        <dbReference type="ChEBI" id="CHEBI:456216"/>
        <dbReference type="EC" id="2.7.11.1"/>
    </reaction>
</comment>
<protein>
    <recommendedName>
        <fullName evidence="1">non-specific serine/threonine protein kinase</fullName>
        <ecNumber evidence="1">2.7.11.1</ecNumber>
    </recommendedName>
</protein>
<dbReference type="GO" id="GO:0004713">
    <property type="term" value="F:protein tyrosine kinase activity"/>
    <property type="evidence" value="ECO:0007669"/>
    <property type="project" value="InterPro"/>
</dbReference>
<comment type="caution">
    <text evidence="11">The sequence shown here is derived from an EMBL/GenBank/DDBJ whole genome shotgun (WGS) entry which is preliminary data.</text>
</comment>
<dbReference type="GO" id="GO:0004674">
    <property type="term" value="F:protein serine/threonine kinase activity"/>
    <property type="evidence" value="ECO:0007669"/>
    <property type="project" value="UniProtKB-KW"/>
</dbReference>
<dbReference type="InterPro" id="IPR020635">
    <property type="entry name" value="Tyr_kinase_cat_dom"/>
</dbReference>
<dbReference type="Gene3D" id="3.30.200.20">
    <property type="entry name" value="Phosphorylase Kinase, domain 1"/>
    <property type="match status" value="1"/>
</dbReference>
<reference evidence="11 12" key="1">
    <citation type="journal article" date="2018" name="Mol. Plant">
        <title>The genome of Artemisia annua provides insight into the evolution of Asteraceae family and artemisinin biosynthesis.</title>
        <authorList>
            <person name="Shen Q."/>
            <person name="Zhang L."/>
            <person name="Liao Z."/>
            <person name="Wang S."/>
            <person name="Yan T."/>
            <person name="Shi P."/>
            <person name="Liu M."/>
            <person name="Fu X."/>
            <person name="Pan Q."/>
            <person name="Wang Y."/>
            <person name="Lv Z."/>
            <person name="Lu X."/>
            <person name="Zhang F."/>
            <person name="Jiang W."/>
            <person name="Ma Y."/>
            <person name="Chen M."/>
            <person name="Hao X."/>
            <person name="Li L."/>
            <person name="Tang Y."/>
            <person name="Lv G."/>
            <person name="Zhou Y."/>
            <person name="Sun X."/>
            <person name="Brodelius P.E."/>
            <person name="Rose J.K.C."/>
            <person name="Tang K."/>
        </authorList>
    </citation>
    <scope>NUCLEOTIDE SEQUENCE [LARGE SCALE GENOMIC DNA]</scope>
    <source>
        <strain evidence="12">cv. Huhao1</strain>
        <tissue evidence="11">Leaf</tissue>
    </source>
</reference>
<dbReference type="FunFam" id="3.40.50.620:FF:000211">
    <property type="entry name" value="Dual-specific kinase DSK1-like"/>
    <property type="match status" value="1"/>
</dbReference>
<feature type="compositionally biased region" description="Basic and acidic residues" evidence="9">
    <location>
        <begin position="180"/>
        <end position="199"/>
    </location>
</feature>
<dbReference type="Gene3D" id="1.10.510.10">
    <property type="entry name" value="Transferase(Phosphotransferase) domain 1"/>
    <property type="match status" value="1"/>
</dbReference>
<evidence type="ECO:0000313" key="12">
    <source>
        <dbReference type="Proteomes" id="UP000245207"/>
    </source>
</evidence>
<feature type="domain" description="Protein kinase" evidence="10">
    <location>
        <begin position="355"/>
        <end position="633"/>
    </location>
</feature>
<dbReference type="InterPro" id="IPR008266">
    <property type="entry name" value="Tyr_kinase_AS"/>
</dbReference>
<keyword evidence="2" id="KW-0723">Serine/threonine-protein kinase</keyword>
<organism evidence="11 12">
    <name type="scientific">Artemisia annua</name>
    <name type="common">Sweet wormwood</name>
    <dbReference type="NCBI Taxonomy" id="35608"/>
    <lineage>
        <taxon>Eukaryota</taxon>
        <taxon>Viridiplantae</taxon>
        <taxon>Streptophyta</taxon>
        <taxon>Embryophyta</taxon>
        <taxon>Tracheophyta</taxon>
        <taxon>Spermatophyta</taxon>
        <taxon>Magnoliopsida</taxon>
        <taxon>eudicotyledons</taxon>
        <taxon>Gunneridae</taxon>
        <taxon>Pentapetalae</taxon>
        <taxon>asterids</taxon>
        <taxon>campanulids</taxon>
        <taxon>Asterales</taxon>
        <taxon>Asteraceae</taxon>
        <taxon>Asteroideae</taxon>
        <taxon>Anthemideae</taxon>
        <taxon>Artemisiinae</taxon>
        <taxon>Artemisia</taxon>
    </lineage>
</organism>
<evidence type="ECO:0000256" key="2">
    <source>
        <dbReference type="ARBA" id="ARBA00022527"/>
    </source>
</evidence>
<evidence type="ECO:0000256" key="8">
    <source>
        <dbReference type="ARBA" id="ARBA00048679"/>
    </source>
</evidence>
<evidence type="ECO:0000256" key="4">
    <source>
        <dbReference type="ARBA" id="ARBA00022741"/>
    </source>
</evidence>
<evidence type="ECO:0000313" key="11">
    <source>
        <dbReference type="EMBL" id="PWA46817.1"/>
    </source>
</evidence>
<evidence type="ECO:0000256" key="1">
    <source>
        <dbReference type="ARBA" id="ARBA00012513"/>
    </source>
</evidence>
<evidence type="ECO:0000256" key="6">
    <source>
        <dbReference type="ARBA" id="ARBA00022840"/>
    </source>
</evidence>
<keyword evidence="12" id="KW-1185">Reference proteome</keyword>
<dbReference type="Proteomes" id="UP000245207">
    <property type="component" value="Unassembled WGS sequence"/>
</dbReference>
<dbReference type="InterPro" id="IPR011009">
    <property type="entry name" value="Kinase-like_dom_sf"/>
</dbReference>
<dbReference type="Pfam" id="PF00069">
    <property type="entry name" value="Pkinase"/>
    <property type="match status" value="1"/>
</dbReference>
<dbReference type="STRING" id="35608.A0A2U1LCT3"/>
<dbReference type="CDD" id="cd00293">
    <property type="entry name" value="USP-like"/>
    <property type="match status" value="1"/>
</dbReference>
<dbReference type="PROSITE" id="PS50011">
    <property type="entry name" value="PROTEIN_KINASE_DOM"/>
    <property type="match status" value="1"/>
</dbReference>
<dbReference type="FunFam" id="1.10.510.10:FF:001023">
    <property type="entry name" value="Os07g0541700 protein"/>
    <property type="match status" value="1"/>
</dbReference>
<dbReference type="OrthoDB" id="1857192at2759"/>
<proteinExistence type="predicted"/>
<dbReference type="EC" id="2.7.11.1" evidence="1"/>
<comment type="catalytic activity">
    <reaction evidence="8">
        <text>L-seryl-[protein] + ATP = O-phospho-L-seryl-[protein] + ADP + H(+)</text>
        <dbReference type="Rhea" id="RHEA:17989"/>
        <dbReference type="Rhea" id="RHEA-COMP:9863"/>
        <dbReference type="Rhea" id="RHEA-COMP:11604"/>
        <dbReference type="ChEBI" id="CHEBI:15378"/>
        <dbReference type="ChEBI" id="CHEBI:29999"/>
        <dbReference type="ChEBI" id="CHEBI:30616"/>
        <dbReference type="ChEBI" id="CHEBI:83421"/>
        <dbReference type="ChEBI" id="CHEBI:456216"/>
        <dbReference type="EC" id="2.7.11.1"/>
    </reaction>
</comment>
<dbReference type="PROSITE" id="PS00109">
    <property type="entry name" value="PROTEIN_KINASE_TYR"/>
    <property type="match status" value="1"/>
</dbReference>
<dbReference type="InterPro" id="IPR000719">
    <property type="entry name" value="Prot_kinase_dom"/>
</dbReference>
<evidence type="ECO:0000256" key="7">
    <source>
        <dbReference type="ARBA" id="ARBA00047899"/>
    </source>
</evidence>
<name>A0A2U1LCT3_ARTAN</name>
<dbReference type="AlphaFoldDB" id="A0A2U1LCT3"/>
<feature type="region of interest" description="Disordered" evidence="9">
    <location>
        <begin position="171"/>
        <end position="234"/>
    </location>
</feature>
<dbReference type="GO" id="GO:0005524">
    <property type="term" value="F:ATP binding"/>
    <property type="evidence" value="ECO:0007669"/>
    <property type="project" value="UniProtKB-KW"/>
</dbReference>
<dbReference type="EMBL" id="PKPP01010092">
    <property type="protein sequence ID" value="PWA46817.1"/>
    <property type="molecule type" value="Genomic_DNA"/>
</dbReference>
<keyword evidence="5" id="KW-0418">Kinase</keyword>
<evidence type="ECO:0000256" key="9">
    <source>
        <dbReference type="SAM" id="MobiDB-lite"/>
    </source>
</evidence>
<dbReference type="SUPFAM" id="SSF56112">
    <property type="entry name" value="Protein kinase-like (PK-like)"/>
    <property type="match status" value="1"/>
</dbReference>
<dbReference type="FunFam" id="3.30.200.20:FF:000162">
    <property type="entry name" value="Adenine nucleotide alpha hydrolase-like domain kinase"/>
    <property type="match status" value="1"/>
</dbReference>
<keyword evidence="4" id="KW-0547">Nucleotide-binding</keyword>
<evidence type="ECO:0000256" key="5">
    <source>
        <dbReference type="ARBA" id="ARBA00022777"/>
    </source>
</evidence>
<feature type="compositionally biased region" description="Low complexity" evidence="9">
    <location>
        <begin position="220"/>
        <end position="234"/>
    </location>
</feature>